<dbReference type="Proteomes" id="UP001150238">
    <property type="component" value="Unassembled WGS sequence"/>
</dbReference>
<protein>
    <submittedName>
        <fullName evidence="4">Uncharacterized protein</fullName>
    </submittedName>
</protein>
<organism evidence="4 5">
    <name type="scientific">Lentinula lateritia</name>
    <dbReference type="NCBI Taxonomy" id="40482"/>
    <lineage>
        <taxon>Eukaryota</taxon>
        <taxon>Fungi</taxon>
        <taxon>Dikarya</taxon>
        <taxon>Basidiomycota</taxon>
        <taxon>Agaricomycotina</taxon>
        <taxon>Agaricomycetes</taxon>
        <taxon>Agaricomycetidae</taxon>
        <taxon>Agaricales</taxon>
        <taxon>Marasmiineae</taxon>
        <taxon>Omphalotaceae</taxon>
        <taxon>Lentinula</taxon>
    </lineage>
</organism>
<feature type="compositionally biased region" description="Acidic residues" evidence="1">
    <location>
        <begin position="157"/>
        <end position="166"/>
    </location>
</feature>
<dbReference type="PANTHER" id="PTHR36681:SF3">
    <property type="entry name" value="NUCLEAR GTPASE, GERMINAL CENTER-ASSOCIATED, TANDEM DUPLICATE 3"/>
    <property type="match status" value="1"/>
</dbReference>
<proteinExistence type="predicted"/>
<feature type="domain" description="DUF7605" evidence="3">
    <location>
        <begin position="673"/>
        <end position="821"/>
    </location>
</feature>
<evidence type="ECO:0000259" key="3">
    <source>
        <dbReference type="Pfam" id="PF24564"/>
    </source>
</evidence>
<feature type="domain" description="Dynamin N-terminal" evidence="2">
    <location>
        <begin position="86"/>
        <end position="315"/>
    </location>
</feature>
<reference evidence="4" key="1">
    <citation type="submission" date="2022-08" db="EMBL/GenBank/DDBJ databases">
        <authorList>
            <consortium name="DOE Joint Genome Institute"/>
            <person name="Min B."/>
            <person name="Riley R."/>
            <person name="Sierra-Patev S."/>
            <person name="Naranjo-Ortiz M."/>
            <person name="Looney B."/>
            <person name="Konkel Z."/>
            <person name="Slot J.C."/>
            <person name="Sakamoto Y."/>
            <person name="Steenwyk J.L."/>
            <person name="Rokas A."/>
            <person name="Carro J."/>
            <person name="Camarero S."/>
            <person name="Ferreira P."/>
            <person name="Molpeceres G."/>
            <person name="Ruiz-Duenas F.J."/>
            <person name="Serrano A."/>
            <person name="Henrissat B."/>
            <person name="Drula E."/>
            <person name="Hughes K.W."/>
            <person name="Mata J.L."/>
            <person name="Ishikawa N.K."/>
            <person name="Vargas-Isla R."/>
            <person name="Ushijima S."/>
            <person name="Smith C.A."/>
            <person name="Ahrendt S."/>
            <person name="Andreopoulos W."/>
            <person name="He G."/>
            <person name="Labutti K."/>
            <person name="Lipzen A."/>
            <person name="Ng V."/>
            <person name="Sandor L."/>
            <person name="Barry K."/>
            <person name="Martinez A.T."/>
            <person name="Xiao Y."/>
            <person name="Gibbons J.G."/>
            <person name="Terashima K."/>
            <person name="Hibbett D.S."/>
            <person name="Grigoriev I.V."/>
        </authorList>
    </citation>
    <scope>NUCLEOTIDE SEQUENCE</scope>
    <source>
        <strain evidence="4">Sp2 HRB7682 ss15</strain>
    </source>
</reference>
<evidence type="ECO:0000256" key="1">
    <source>
        <dbReference type="SAM" id="MobiDB-lite"/>
    </source>
</evidence>
<feature type="compositionally biased region" description="Basic residues" evidence="1">
    <location>
        <begin position="173"/>
        <end position="186"/>
    </location>
</feature>
<evidence type="ECO:0000259" key="2">
    <source>
        <dbReference type="Pfam" id="PF00350"/>
    </source>
</evidence>
<reference evidence="4" key="2">
    <citation type="journal article" date="2023" name="Proc. Natl. Acad. Sci. U.S.A.">
        <title>A global phylogenomic analysis of the shiitake genus Lentinula.</title>
        <authorList>
            <person name="Sierra-Patev S."/>
            <person name="Min B."/>
            <person name="Naranjo-Ortiz M."/>
            <person name="Looney B."/>
            <person name="Konkel Z."/>
            <person name="Slot J.C."/>
            <person name="Sakamoto Y."/>
            <person name="Steenwyk J.L."/>
            <person name="Rokas A."/>
            <person name="Carro J."/>
            <person name="Camarero S."/>
            <person name="Ferreira P."/>
            <person name="Molpeceres G."/>
            <person name="Ruiz-Duenas F.J."/>
            <person name="Serrano A."/>
            <person name="Henrissat B."/>
            <person name="Drula E."/>
            <person name="Hughes K.W."/>
            <person name="Mata J.L."/>
            <person name="Ishikawa N.K."/>
            <person name="Vargas-Isla R."/>
            <person name="Ushijima S."/>
            <person name="Smith C.A."/>
            <person name="Donoghue J."/>
            <person name="Ahrendt S."/>
            <person name="Andreopoulos W."/>
            <person name="He G."/>
            <person name="LaButti K."/>
            <person name="Lipzen A."/>
            <person name="Ng V."/>
            <person name="Riley R."/>
            <person name="Sandor L."/>
            <person name="Barry K."/>
            <person name="Martinez A.T."/>
            <person name="Xiao Y."/>
            <person name="Gibbons J.G."/>
            <person name="Terashima K."/>
            <person name="Grigoriev I.V."/>
            <person name="Hibbett D."/>
        </authorList>
    </citation>
    <scope>NUCLEOTIDE SEQUENCE</scope>
    <source>
        <strain evidence="4">Sp2 HRB7682 ss15</strain>
    </source>
</reference>
<dbReference type="InterPro" id="IPR056024">
    <property type="entry name" value="DUF7605"/>
</dbReference>
<comment type="caution">
    <text evidence="4">The sequence shown here is derived from an EMBL/GenBank/DDBJ whole genome shotgun (WGS) entry which is preliminary data.</text>
</comment>
<dbReference type="EMBL" id="JANVFS010000012">
    <property type="protein sequence ID" value="KAJ4484292.1"/>
    <property type="molecule type" value="Genomic_DNA"/>
</dbReference>
<gene>
    <name evidence="4" type="ORF">C8J55DRAFT_605104</name>
</gene>
<dbReference type="PANTHER" id="PTHR36681">
    <property type="entry name" value="NUCLEAR GTPASE, GERMINAL CENTER-ASSOCIATED, TANDEM DUPLICATE 3"/>
    <property type="match status" value="1"/>
</dbReference>
<evidence type="ECO:0000313" key="4">
    <source>
        <dbReference type="EMBL" id="KAJ4484292.1"/>
    </source>
</evidence>
<sequence length="902" mass="101943">MNHPGLVNADLEPECTATNDSYNSIISSIGELESVLGSANLGSAVSQDGEEIGDDGDGRKERLARVDVWRREILQIRGRAIAPTLIAITGATGAGKSTLLNALLEQMIVPTSGIRACTSVPTKISYHREPSITAEVVFLTREEWANDVRMGLGDFTDDHEEDEECQEAAQQGHRSRNYPHSKKKHGSGMEKYSLAWDKIHAVYPNMTPAEFRKVKTAEEILLNPLFAEITEQLGKIKTITCTTSEEFAEAIKPYIDAKPSLVDYMQAETTSAFWPLVREVHIQCNAECLRTGATLVDLPGVGDSNVARSTIATKCDDMSASEIINNLNLRTHELSQLSFDIQIKEKDCTHLRNVLRLLQEIKSAKIEELTQLQMQLATLEVKSIPTVNLKRKLDPYGNEDSLRPTKKMKFINHTEVQVADQAQLQHNINKLRDTIDDHDQYVKKIEQESLDLKRSKFDLVAHARAEACKKRIKKDVCIALGEIGIEDEHDVASQDADAQYINDPMDVSELDFPVFTCSSREYIRMKRLIVDEEQDVPHFTNTDRTEIPLLQRWIHQITTSSRKKELGLIRNLLNILAQEVKTFCKDNAGGLNESERTMIKEKWSAKETGIGMRLQKILSTLVEDTISQYNNLFKDQLEKAIHQAVNGVSLKLLNFYDSKITFMHGNTFRAVLTAVIRHHGLFDTTLGSDFNEVLIADMKKVIARQWAEFFECDHFLSLESAVLNTMTTFWDGLSGEETLLPIQAFFERHKDDMIKQANIFVKHTTHDVQRLVNEKQKNLSRAVVHQMKKLLMNTYDEAAKISGKGCAQKQKSIMHQFIEEESETVFKELAEFLINGFENISRSVGDHIKADCSHLAQKVEFTVAELWKPDHKALPLQVRAGLSDVERVADGITQMLARQMTE</sequence>
<name>A0A9W9AJK0_9AGAR</name>
<dbReference type="AlphaFoldDB" id="A0A9W9AJK0"/>
<dbReference type="InterPro" id="IPR045063">
    <property type="entry name" value="Dynamin_N"/>
</dbReference>
<feature type="region of interest" description="Disordered" evidence="1">
    <location>
        <begin position="157"/>
        <end position="186"/>
    </location>
</feature>
<evidence type="ECO:0000313" key="5">
    <source>
        <dbReference type="Proteomes" id="UP001150238"/>
    </source>
</evidence>
<dbReference type="Pfam" id="PF00350">
    <property type="entry name" value="Dynamin_N"/>
    <property type="match status" value="1"/>
</dbReference>
<dbReference type="Pfam" id="PF24564">
    <property type="entry name" value="DUF7605"/>
    <property type="match status" value="1"/>
</dbReference>
<dbReference type="Gene3D" id="3.40.50.300">
    <property type="entry name" value="P-loop containing nucleotide triphosphate hydrolases"/>
    <property type="match status" value="1"/>
</dbReference>
<dbReference type="SUPFAM" id="SSF52540">
    <property type="entry name" value="P-loop containing nucleoside triphosphate hydrolases"/>
    <property type="match status" value="1"/>
</dbReference>
<accession>A0A9W9AJK0</accession>
<dbReference type="InterPro" id="IPR027417">
    <property type="entry name" value="P-loop_NTPase"/>
</dbReference>